<keyword evidence="1" id="KW-0645">Protease</keyword>
<dbReference type="Pfam" id="PF13976">
    <property type="entry name" value="gag_pre-integrs"/>
    <property type="match status" value="1"/>
</dbReference>
<organism evidence="6 7">
    <name type="scientific">Centaurea solstitialis</name>
    <name type="common">yellow star-thistle</name>
    <dbReference type="NCBI Taxonomy" id="347529"/>
    <lineage>
        <taxon>Eukaryota</taxon>
        <taxon>Viridiplantae</taxon>
        <taxon>Streptophyta</taxon>
        <taxon>Embryophyta</taxon>
        <taxon>Tracheophyta</taxon>
        <taxon>Spermatophyta</taxon>
        <taxon>Magnoliopsida</taxon>
        <taxon>eudicotyledons</taxon>
        <taxon>Gunneridae</taxon>
        <taxon>Pentapetalae</taxon>
        <taxon>asterids</taxon>
        <taxon>campanulids</taxon>
        <taxon>Asterales</taxon>
        <taxon>Asteraceae</taxon>
        <taxon>Carduoideae</taxon>
        <taxon>Cardueae</taxon>
        <taxon>Centaureinae</taxon>
        <taxon>Centaurea</taxon>
    </lineage>
</organism>
<dbReference type="PROSITE" id="PS50994">
    <property type="entry name" value="INTEGRASE"/>
    <property type="match status" value="1"/>
</dbReference>
<keyword evidence="7" id="KW-1185">Reference proteome</keyword>
<dbReference type="InterPro" id="IPR025724">
    <property type="entry name" value="GAG-pre-integrase_dom"/>
</dbReference>
<feature type="region of interest" description="Disordered" evidence="4">
    <location>
        <begin position="561"/>
        <end position="620"/>
    </location>
</feature>
<dbReference type="GO" id="GO:0003676">
    <property type="term" value="F:nucleic acid binding"/>
    <property type="evidence" value="ECO:0007669"/>
    <property type="project" value="InterPro"/>
</dbReference>
<feature type="compositionally biased region" description="Basic and acidic residues" evidence="4">
    <location>
        <begin position="580"/>
        <end position="592"/>
    </location>
</feature>
<dbReference type="InterPro" id="IPR054722">
    <property type="entry name" value="PolX-like_BBD"/>
</dbReference>
<protein>
    <recommendedName>
        <fullName evidence="5">Integrase catalytic domain-containing protein</fullName>
    </recommendedName>
</protein>
<evidence type="ECO:0000313" key="6">
    <source>
        <dbReference type="EMBL" id="KAJ9544492.1"/>
    </source>
</evidence>
<evidence type="ECO:0000259" key="5">
    <source>
        <dbReference type="PROSITE" id="PS50994"/>
    </source>
</evidence>
<dbReference type="Pfam" id="PF07727">
    <property type="entry name" value="RVT_2"/>
    <property type="match status" value="1"/>
</dbReference>
<accession>A0AA38W0E2</accession>
<dbReference type="PANTHER" id="PTHR42648:SF32">
    <property type="entry name" value="RIBONUCLEASE H-LIKE DOMAIN, GAG-PRE-INTEGRASE DOMAIN PROTEIN-RELATED"/>
    <property type="match status" value="1"/>
</dbReference>
<dbReference type="GO" id="GO:0015074">
    <property type="term" value="P:DNA integration"/>
    <property type="evidence" value="ECO:0007669"/>
    <property type="project" value="InterPro"/>
</dbReference>
<dbReference type="PANTHER" id="PTHR42648">
    <property type="entry name" value="TRANSPOSASE, PUTATIVE-RELATED"/>
    <property type="match status" value="1"/>
</dbReference>
<evidence type="ECO:0000256" key="2">
    <source>
        <dbReference type="ARBA" id="ARBA00022723"/>
    </source>
</evidence>
<sequence>MWYFDSRAFRHVTGQRNILFDYVVRAEGFVKLVDKRRLPIIGYGSMTNGEHVIKNVRYVEGLPFNLLSSTQFCDGGYLVKTFILGSNIEDEDGNVILRARRNGHLYTTMFYAVPQQMETVVFLAKATKEESWLWHQRLSHQNFRDMNKLVSKHLVNGLPETRLSKDTLCSACEKGTMKKSSHPPKMETNCHHPLDMLHMDLCGPMRVENLIIAFIKRIQVLLGRQVKKLRSDNGTEFRNAKLQSFLEKVGISHNFSTVRTPQQNGVVERKNRTLVEAARSMIAHSGVPLSLWAEAVSTACYTQNRTLIVKRTGKTAYEMVNKRKPNIRFFRVFGCVCYLLNNRDDLGKFDAKSDESIFIGYSHNSATYRVYNKWTLSIFESRYVDFSETEMYSSASPSSANSVFPELHTVSPPSTTVPTDSLGFDFIDLAEFDLTTLVGPITVPAPADHSIPSSTTISADAFVNESTSCSTAVGETSSDSVEPVSILNPITETESSSNTLNEETVLSPSQLSSTQPSPETAVEAVREQTVSTVLAPIPEVVPPPSPSRTYAEVVREPRPETVLNTDPDASLLSSSIQDENDSRNNMEYDPIPHSRKWTRSHSTTNIIGSPSAPVTTRSSKKDENQILFGGFLSQFEPTKTQDALSDPDWVRAMQDELAEFERNRVWRLVERPRKIRMIDLRWIFRNKKDENDLIIRNKARLVAKGYRQQEGIDYNETFAPVARIEAIRIFLVYAAHKNMKVFVGPKRRSSLQWTGSVDYRTDSLVS</sequence>
<dbReference type="InterPro" id="IPR039537">
    <property type="entry name" value="Retrotran_Ty1/copia-like"/>
</dbReference>
<proteinExistence type="predicted"/>
<name>A0AA38W0E2_9ASTR</name>
<evidence type="ECO:0000256" key="4">
    <source>
        <dbReference type="SAM" id="MobiDB-lite"/>
    </source>
</evidence>
<dbReference type="GO" id="GO:0006508">
    <property type="term" value="P:proteolysis"/>
    <property type="evidence" value="ECO:0007669"/>
    <property type="project" value="UniProtKB-KW"/>
</dbReference>
<comment type="caution">
    <text evidence="6">The sequence shown here is derived from an EMBL/GenBank/DDBJ whole genome shotgun (WGS) entry which is preliminary data.</text>
</comment>
<dbReference type="Pfam" id="PF25597">
    <property type="entry name" value="SH3_retrovirus"/>
    <property type="match status" value="1"/>
</dbReference>
<dbReference type="AlphaFoldDB" id="A0AA38W0E2"/>
<dbReference type="InterPro" id="IPR057670">
    <property type="entry name" value="SH3_retrovirus"/>
</dbReference>
<dbReference type="SUPFAM" id="SSF53098">
    <property type="entry name" value="Ribonuclease H-like"/>
    <property type="match status" value="1"/>
</dbReference>
<dbReference type="GO" id="GO:0008233">
    <property type="term" value="F:peptidase activity"/>
    <property type="evidence" value="ECO:0007669"/>
    <property type="project" value="UniProtKB-KW"/>
</dbReference>
<gene>
    <name evidence="6" type="ORF">OSB04_024199</name>
</gene>
<dbReference type="Gene3D" id="3.30.420.10">
    <property type="entry name" value="Ribonuclease H-like superfamily/Ribonuclease H"/>
    <property type="match status" value="1"/>
</dbReference>
<evidence type="ECO:0000256" key="1">
    <source>
        <dbReference type="ARBA" id="ARBA00022670"/>
    </source>
</evidence>
<dbReference type="InterPro" id="IPR012337">
    <property type="entry name" value="RNaseH-like_sf"/>
</dbReference>
<feature type="compositionally biased region" description="Polar residues" evidence="4">
    <location>
        <begin position="600"/>
        <end position="617"/>
    </location>
</feature>
<reference evidence="6" key="1">
    <citation type="submission" date="2023-03" db="EMBL/GenBank/DDBJ databases">
        <title>Chromosome-scale reference genome and RAD-based genetic map of yellow starthistle (Centaurea solstitialis) reveal putative structural variation and QTLs associated with invader traits.</title>
        <authorList>
            <person name="Reatini B."/>
            <person name="Cang F.A."/>
            <person name="Jiang Q."/>
            <person name="Mckibben M.T.W."/>
            <person name="Barker M.S."/>
            <person name="Rieseberg L.H."/>
            <person name="Dlugosch K.M."/>
        </authorList>
    </citation>
    <scope>NUCLEOTIDE SEQUENCE</scope>
    <source>
        <strain evidence="6">CAN-66</strain>
        <tissue evidence="6">Leaf</tissue>
    </source>
</reference>
<evidence type="ECO:0000256" key="3">
    <source>
        <dbReference type="ARBA" id="ARBA00022801"/>
    </source>
</evidence>
<feature type="region of interest" description="Disordered" evidence="4">
    <location>
        <begin position="490"/>
        <end position="521"/>
    </location>
</feature>
<evidence type="ECO:0000313" key="7">
    <source>
        <dbReference type="Proteomes" id="UP001172457"/>
    </source>
</evidence>
<dbReference type="InterPro" id="IPR036397">
    <property type="entry name" value="RNaseH_sf"/>
</dbReference>
<dbReference type="InterPro" id="IPR013103">
    <property type="entry name" value="RVT_2"/>
</dbReference>
<keyword evidence="3" id="KW-0378">Hydrolase</keyword>
<keyword evidence="2" id="KW-0479">Metal-binding</keyword>
<feature type="compositionally biased region" description="Low complexity" evidence="4">
    <location>
        <begin position="491"/>
        <end position="518"/>
    </location>
</feature>
<dbReference type="Proteomes" id="UP001172457">
    <property type="component" value="Chromosome 6"/>
</dbReference>
<dbReference type="GO" id="GO:0046872">
    <property type="term" value="F:metal ion binding"/>
    <property type="evidence" value="ECO:0007669"/>
    <property type="project" value="UniProtKB-KW"/>
</dbReference>
<dbReference type="InterPro" id="IPR001584">
    <property type="entry name" value="Integrase_cat-core"/>
</dbReference>
<dbReference type="Pfam" id="PF22936">
    <property type="entry name" value="Pol_BBD"/>
    <property type="match status" value="1"/>
</dbReference>
<dbReference type="EMBL" id="JARYMX010000006">
    <property type="protein sequence ID" value="KAJ9544492.1"/>
    <property type="molecule type" value="Genomic_DNA"/>
</dbReference>
<feature type="domain" description="Integrase catalytic" evidence="5">
    <location>
        <begin position="209"/>
        <end position="324"/>
    </location>
</feature>